<dbReference type="Proteomes" id="UP000321685">
    <property type="component" value="Unassembled WGS sequence"/>
</dbReference>
<feature type="domain" description="Transglycosylase SLT" evidence="2">
    <location>
        <begin position="167"/>
        <end position="245"/>
    </location>
</feature>
<dbReference type="InterPro" id="IPR008258">
    <property type="entry name" value="Transglycosylase_SLT_dom_1"/>
</dbReference>
<dbReference type="InterPro" id="IPR023346">
    <property type="entry name" value="Lysozyme-like_dom_sf"/>
</dbReference>
<gene>
    <name evidence="3" type="ORF">PSU4_06780</name>
</gene>
<dbReference type="AlphaFoldDB" id="A0A511DDH4"/>
<evidence type="ECO:0000256" key="1">
    <source>
        <dbReference type="SAM" id="MobiDB-lite"/>
    </source>
</evidence>
<keyword evidence="4" id="KW-1185">Reference proteome</keyword>
<comment type="caution">
    <text evidence="3">The sequence shown here is derived from an EMBL/GenBank/DDBJ whole genome shotgun (WGS) entry which is preliminary data.</text>
</comment>
<dbReference type="EMBL" id="BJVJ01000004">
    <property type="protein sequence ID" value="GEL21724.1"/>
    <property type="molecule type" value="Genomic_DNA"/>
</dbReference>
<proteinExistence type="predicted"/>
<dbReference type="Gene3D" id="1.10.530.10">
    <property type="match status" value="1"/>
</dbReference>
<reference evidence="3 4" key="1">
    <citation type="submission" date="2019-07" db="EMBL/GenBank/DDBJ databases">
        <title>Whole genome shotgun sequence of Pseudonocardia sulfidoxydans NBRC 16205.</title>
        <authorList>
            <person name="Hosoyama A."/>
            <person name="Uohara A."/>
            <person name="Ohji S."/>
            <person name="Ichikawa N."/>
        </authorList>
    </citation>
    <scope>NUCLEOTIDE SEQUENCE [LARGE SCALE GENOMIC DNA]</scope>
    <source>
        <strain evidence="3 4">NBRC 16205</strain>
    </source>
</reference>
<organism evidence="3 4">
    <name type="scientific">Pseudonocardia sulfidoxydans NBRC 16205</name>
    <dbReference type="NCBI Taxonomy" id="1223511"/>
    <lineage>
        <taxon>Bacteria</taxon>
        <taxon>Bacillati</taxon>
        <taxon>Actinomycetota</taxon>
        <taxon>Actinomycetes</taxon>
        <taxon>Pseudonocardiales</taxon>
        <taxon>Pseudonocardiaceae</taxon>
        <taxon>Pseudonocardia</taxon>
    </lineage>
</organism>
<evidence type="ECO:0000259" key="2">
    <source>
        <dbReference type="Pfam" id="PF01464"/>
    </source>
</evidence>
<feature type="region of interest" description="Disordered" evidence="1">
    <location>
        <begin position="1"/>
        <end position="24"/>
    </location>
</feature>
<protein>
    <recommendedName>
        <fullName evidence="2">Transglycosylase SLT domain-containing protein</fullName>
    </recommendedName>
</protein>
<accession>A0A511DDH4</accession>
<name>A0A511DDH4_9PSEU</name>
<sequence>MVPAPNRTPTRHQTARRPLTESARRTAAHTTAALGAAVGVVSTGAFALVMPTTTGALPVADAAEIPTSLAANSTTLPVDTAPVRTSSSTLGTLSPVAFVVNTDDTEVGAPTDPDIAALDKGGKLADQLAEMHAQAAREAAENARIDAIVANGGLDGWIAEALRIMEMPQSYAPSVKKIIMAESGGNPRAINNWDSNAARGTPSEGLMQTIPSTFRKFVHPSLAGRSITDPVANITAGVRYMVATYGIGTLASGGRSNHLGQYIGY</sequence>
<evidence type="ECO:0000313" key="4">
    <source>
        <dbReference type="Proteomes" id="UP000321685"/>
    </source>
</evidence>
<dbReference type="Pfam" id="PF01464">
    <property type="entry name" value="SLT"/>
    <property type="match status" value="1"/>
</dbReference>
<evidence type="ECO:0000313" key="3">
    <source>
        <dbReference type="EMBL" id="GEL21724.1"/>
    </source>
</evidence>
<dbReference type="SUPFAM" id="SSF53955">
    <property type="entry name" value="Lysozyme-like"/>
    <property type="match status" value="1"/>
</dbReference>